<dbReference type="Proteomes" id="UP001283361">
    <property type="component" value="Unassembled WGS sequence"/>
</dbReference>
<dbReference type="GO" id="GO:0102571">
    <property type="term" value="F:[protein]-3-O-(N-acetyl-D-glucosaminyl)-L-serine/L-threonine O-N-acetyl-alpha-D-glucosaminase activity"/>
    <property type="evidence" value="ECO:0007669"/>
    <property type="project" value="UniProtKB-EC"/>
</dbReference>
<proteinExistence type="predicted"/>
<feature type="region of interest" description="Disordered" evidence="8">
    <location>
        <begin position="515"/>
        <end position="570"/>
    </location>
</feature>
<feature type="domain" description="GH84" evidence="9">
    <location>
        <begin position="15"/>
        <end position="291"/>
    </location>
</feature>
<organism evidence="10 11">
    <name type="scientific">Elysia crispata</name>
    <name type="common">lettuce slug</name>
    <dbReference type="NCBI Taxonomy" id="231223"/>
    <lineage>
        <taxon>Eukaryota</taxon>
        <taxon>Metazoa</taxon>
        <taxon>Spiralia</taxon>
        <taxon>Lophotrochozoa</taxon>
        <taxon>Mollusca</taxon>
        <taxon>Gastropoda</taxon>
        <taxon>Heterobranchia</taxon>
        <taxon>Euthyneura</taxon>
        <taxon>Panpulmonata</taxon>
        <taxon>Sacoglossa</taxon>
        <taxon>Placobranchoidea</taxon>
        <taxon>Plakobranchidae</taxon>
        <taxon>Elysia</taxon>
    </lineage>
</organism>
<protein>
    <recommendedName>
        <fullName evidence="6">protein O-GlcNAcase</fullName>
        <ecNumber evidence="6">3.2.1.169</ecNumber>
    </recommendedName>
    <alternativeName>
        <fullName evidence="3">Beta-N-acetylhexosaminidase</fullName>
    </alternativeName>
    <alternativeName>
        <fullName evidence="7">Beta-hexosaminidase</fullName>
    </alternativeName>
</protein>
<name>A0AAE1ANH9_9GAST</name>
<dbReference type="Gene3D" id="3.20.20.80">
    <property type="entry name" value="Glycosidases"/>
    <property type="match status" value="1"/>
</dbReference>
<dbReference type="Gene3D" id="1.20.58.240">
    <property type="entry name" value="STAT, domain 1"/>
    <property type="match status" value="1"/>
</dbReference>
<keyword evidence="11" id="KW-1185">Reference proteome</keyword>
<dbReference type="FunFam" id="3.20.20.80:FF:000009">
    <property type="entry name" value="O-GlcNAcase BT_4395"/>
    <property type="match status" value="1"/>
</dbReference>
<evidence type="ECO:0000256" key="6">
    <source>
        <dbReference type="ARBA" id="ARBA00066938"/>
    </source>
</evidence>
<dbReference type="InterPro" id="IPR017853">
    <property type="entry name" value="GH"/>
</dbReference>
<sequence length="1001" mass="110933">MTLENGVLKVEKMKFISGVVEGFYGRPWSADQRKLLFTWMQKCGLNTYMYAPKDDYKHRAYWRELYSVEEAENLSHLITAAKDKEVTFVYAISPGLDISFSNVKDIQALKRKLEQVSTFGCEAFALLFDDIDPELSEADRSAFQSFGLAQVSVSNEIYEHLHEPKLFLFCPTEYCASRAVPTVSSSEYLNTIGSKLLPGIDVMWTGPRVVSKKLTIPSLEEISSVLKRPSVIWDNVHANDYDPRRIFLGPYDGRSPEIIPYINGVMTNPNTEFEANFMAIHTLGQWCQSNPDGVKKDIMKDERMSPIASDIKLETENDFSIDDDIASRVDIRYQPKMALKAAIKDWLIELHCHREPPRQPFPRVIPTFLPGNSGPPGVPNDEPPGPPGPPVIQNPSPPLDDLPGLPTSLPGNPSIPPGVKPLAAGEDVIVDDVPSAAQPCMDPAELQAPSTPPENYLPPSPPAGLPLPDVIKTCLTPAFTTQTSSVASIPAMSLICSSVRAPEPIATFLQPPSLPVSSLSEAPQSDSLSDAGSATESGAEPMDIALPSTSDCPDSCQSSPMPVGTDGASSPLDVPLFEKQNSSDSLMQVESDIPIEKKEDCENNHLGDPVKCEPVFSEEDALALVDLFYMPFEHGSNSLFFLQRLHWLRNNALAISKNKTHTENSFEATEWHHLSEEFVAKVEQASNLLVKLVNGPNKSFMCDLYSYLWDLVSLLKICRAHVQWLAKGLATQPLAQQTFSCVTWFSKGYKEAFMSGDQEPWVFRGGLQAELQRLLPIDSAHDLFYIKPPDYIVTRPCNLRPYRPADEDALYQICLKTCDDGMDGTDVFPDNPQLMGDKLIGKFLTLNPEYGFVIEDDMGVCGYAVAALDAHELAKKVEVAWLPSMREKYCAPEKKDCCSPAEEVIQGFHSEQKRISDDVYHQFPSVLRLDVLPSRVEDPALPRRLLACALSALKCNGSKGVHCELSVGDKFLMDFYSKLGFFTVTSMDEIVEDTVYLGRPI</sequence>
<comment type="caution">
    <text evidence="10">The sequence shown here is derived from an EMBL/GenBank/DDBJ whole genome shotgun (WGS) entry which is preliminary data.</text>
</comment>
<dbReference type="PANTHER" id="PTHR13170">
    <property type="entry name" value="O-GLCNACASE"/>
    <property type="match status" value="1"/>
</dbReference>
<dbReference type="EC" id="3.2.1.169" evidence="6"/>
<keyword evidence="1" id="KW-0378">Hydrolase</keyword>
<evidence type="ECO:0000256" key="7">
    <source>
        <dbReference type="ARBA" id="ARBA00076634"/>
    </source>
</evidence>
<evidence type="ECO:0000313" key="11">
    <source>
        <dbReference type="Proteomes" id="UP001283361"/>
    </source>
</evidence>
<feature type="region of interest" description="Disordered" evidence="8">
    <location>
        <begin position="368"/>
        <end position="422"/>
    </location>
</feature>
<comment type="catalytic activity">
    <reaction evidence="5">
        <text>3-O-(N-acetyl-beta-D-glucosaminyl)-L-threonyl-[protein] + H2O = L-threonyl-[protein] + N-acetyl-D-glucosamine</text>
        <dbReference type="Rhea" id="RHEA:48892"/>
        <dbReference type="Rhea" id="RHEA-COMP:11060"/>
        <dbReference type="Rhea" id="RHEA-COMP:12252"/>
        <dbReference type="ChEBI" id="CHEBI:15377"/>
        <dbReference type="ChEBI" id="CHEBI:30013"/>
        <dbReference type="ChEBI" id="CHEBI:90840"/>
        <dbReference type="ChEBI" id="CHEBI:506227"/>
        <dbReference type="EC" id="3.2.1.169"/>
    </reaction>
</comment>
<evidence type="ECO:0000256" key="1">
    <source>
        <dbReference type="ARBA" id="ARBA00022801"/>
    </source>
</evidence>
<dbReference type="EMBL" id="JAWDGP010001486">
    <property type="protein sequence ID" value="KAK3791135.1"/>
    <property type="molecule type" value="Genomic_DNA"/>
</dbReference>
<dbReference type="GO" id="GO:0009100">
    <property type="term" value="P:glycoprotein metabolic process"/>
    <property type="evidence" value="ECO:0007669"/>
    <property type="project" value="TreeGrafter"/>
</dbReference>
<evidence type="ECO:0000256" key="8">
    <source>
        <dbReference type="SAM" id="MobiDB-lite"/>
    </source>
</evidence>
<dbReference type="InterPro" id="IPR051822">
    <property type="entry name" value="Glycosyl_Hydrolase_84"/>
</dbReference>
<evidence type="ECO:0000256" key="3">
    <source>
        <dbReference type="ARBA" id="ARBA00030512"/>
    </source>
</evidence>
<dbReference type="SUPFAM" id="SSF51445">
    <property type="entry name" value="(Trans)glycosidases"/>
    <property type="match status" value="1"/>
</dbReference>
<reference evidence="10" key="1">
    <citation type="journal article" date="2023" name="G3 (Bethesda)">
        <title>A reference genome for the long-term kleptoplast-retaining sea slug Elysia crispata morphotype clarki.</title>
        <authorList>
            <person name="Eastman K.E."/>
            <person name="Pendleton A.L."/>
            <person name="Shaikh M.A."/>
            <person name="Suttiyut T."/>
            <person name="Ogas R."/>
            <person name="Tomko P."/>
            <person name="Gavelis G."/>
            <person name="Widhalm J.R."/>
            <person name="Wisecaver J.H."/>
        </authorList>
    </citation>
    <scope>NUCLEOTIDE SEQUENCE</scope>
    <source>
        <strain evidence="10">ECLA1</strain>
    </source>
</reference>
<gene>
    <name evidence="10" type="ORF">RRG08_010535</name>
</gene>
<dbReference type="PROSITE" id="PS52009">
    <property type="entry name" value="GH84"/>
    <property type="match status" value="1"/>
</dbReference>
<evidence type="ECO:0000256" key="2">
    <source>
        <dbReference type="ARBA" id="ARBA00023295"/>
    </source>
</evidence>
<keyword evidence="2" id="KW-0326">Glycosidase</keyword>
<feature type="compositionally biased region" description="Polar residues" evidence="8">
    <location>
        <begin position="547"/>
        <end position="560"/>
    </location>
</feature>
<evidence type="ECO:0000313" key="10">
    <source>
        <dbReference type="EMBL" id="KAK3791135.1"/>
    </source>
</evidence>
<feature type="compositionally biased region" description="Pro residues" evidence="8">
    <location>
        <begin position="376"/>
        <end position="400"/>
    </location>
</feature>
<feature type="compositionally biased region" description="Low complexity" evidence="8">
    <location>
        <begin position="401"/>
        <end position="411"/>
    </location>
</feature>
<dbReference type="PANTHER" id="PTHR13170:SF16">
    <property type="entry name" value="PROTEIN O-GLCNACASE"/>
    <property type="match status" value="1"/>
</dbReference>
<dbReference type="Pfam" id="PF07555">
    <property type="entry name" value="NAGidase"/>
    <property type="match status" value="1"/>
</dbReference>
<dbReference type="AlphaFoldDB" id="A0AAE1ANH9"/>
<feature type="compositionally biased region" description="Polar residues" evidence="8">
    <location>
        <begin position="521"/>
        <end position="536"/>
    </location>
</feature>
<dbReference type="Gene3D" id="3.40.630.30">
    <property type="match status" value="1"/>
</dbReference>
<comment type="catalytic activity">
    <reaction evidence="4">
        <text>3-O-(N-acetyl-beta-D-glucosaminyl)-L-seryl-[protein] + H2O = N-acetyl-D-glucosamine + L-seryl-[protein]</text>
        <dbReference type="Rhea" id="RHEA:48876"/>
        <dbReference type="Rhea" id="RHEA-COMP:9863"/>
        <dbReference type="Rhea" id="RHEA-COMP:12251"/>
        <dbReference type="ChEBI" id="CHEBI:15377"/>
        <dbReference type="ChEBI" id="CHEBI:29999"/>
        <dbReference type="ChEBI" id="CHEBI:90838"/>
        <dbReference type="ChEBI" id="CHEBI:506227"/>
        <dbReference type="EC" id="3.2.1.169"/>
    </reaction>
</comment>
<evidence type="ECO:0000256" key="5">
    <source>
        <dbReference type="ARBA" id="ARBA00052136"/>
    </source>
</evidence>
<evidence type="ECO:0000259" key="9">
    <source>
        <dbReference type="PROSITE" id="PS52009"/>
    </source>
</evidence>
<accession>A0AAE1ANH9</accession>
<dbReference type="GO" id="GO:0016231">
    <property type="term" value="F:beta-N-acetylglucosaminidase activity"/>
    <property type="evidence" value="ECO:0007669"/>
    <property type="project" value="TreeGrafter"/>
</dbReference>
<dbReference type="InterPro" id="IPR011496">
    <property type="entry name" value="O-GlcNAcase_cat"/>
</dbReference>
<evidence type="ECO:0000256" key="4">
    <source>
        <dbReference type="ARBA" id="ARBA00050933"/>
    </source>
</evidence>